<sequence>MITDNTGLAWEFNQERTQITSSTGQVIIINPEWHDHAVVDMINMTRSAPVIKSDAERIAELEAQLAALLARFS</sequence>
<organism evidence="1">
    <name type="scientific">uncultured Caudovirales phage</name>
    <dbReference type="NCBI Taxonomy" id="2100421"/>
    <lineage>
        <taxon>Viruses</taxon>
        <taxon>Duplodnaviria</taxon>
        <taxon>Heunggongvirae</taxon>
        <taxon>Uroviricota</taxon>
        <taxon>Caudoviricetes</taxon>
        <taxon>Peduoviridae</taxon>
        <taxon>Maltschvirus</taxon>
        <taxon>Maltschvirus maltsch</taxon>
    </lineage>
</organism>
<proteinExistence type="predicted"/>
<name>A0A6J5R6B5_9CAUD</name>
<accession>A0A6J5R6B5</accession>
<protein>
    <submittedName>
        <fullName evidence="1">Uncharacterized protein</fullName>
    </submittedName>
</protein>
<evidence type="ECO:0000313" key="1">
    <source>
        <dbReference type="EMBL" id="CAB4192479.1"/>
    </source>
</evidence>
<reference evidence="1" key="1">
    <citation type="submission" date="2020-05" db="EMBL/GenBank/DDBJ databases">
        <authorList>
            <person name="Chiriac C."/>
            <person name="Salcher M."/>
            <person name="Ghai R."/>
            <person name="Kavagutti S V."/>
        </authorList>
    </citation>
    <scope>NUCLEOTIDE SEQUENCE</scope>
</reference>
<dbReference type="EMBL" id="LR797187">
    <property type="protein sequence ID" value="CAB4192479.1"/>
    <property type="molecule type" value="Genomic_DNA"/>
</dbReference>
<gene>
    <name evidence="1" type="ORF">UFOVP1233_40</name>
</gene>